<evidence type="ECO:0000256" key="2">
    <source>
        <dbReference type="ARBA" id="ARBA00022801"/>
    </source>
</evidence>
<keyword evidence="1" id="KW-0547">Nucleotide-binding</keyword>
<keyword evidence="6" id="KW-0812">Transmembrane</keyword>
<feature type="region of interest" description="Disordered" evidence="5">
    <location>
        <begin position="384"/>
        <end position="405"/>
    </location>
</feature>
<dbReference type="SMART" id="SM00268">
    <property type="entry name" value="ACTIN"/>
    <property type="match status" value="1"/>
</dbReference>
<keyword evidence="3" id="KW-0067">ATP-binding</keyword>
<evidence type="ECO:0000256" key="6">
    <source>
        <dbReference type="SAM" id="Phobius"/>
    </source>
</evidence>
<keyword evidence="2" id="KW-0378">Hydrolase</keyword>
<comment type="caution">
    <text evidence="8">The sequence shown here is derived from an EMBL/GenBank/DDBJ whole genome shotgun (WGS) entry which is preliminary data.</text>
</comment>
<reference evidence="8 9" key="1">
    <citation type="journal article" date="2018" name="PLoS Genet.">
        <title>Population sequencing reveals clonal diversity and ancestral inbreeding in the grapevine cultivar Chardonnay.</title>
        <authorList>
            <person name="Roach M.J."/>
            <person name="Johnson D.L."/>
            <person name="Bohlmann J."/>
            <person name="van Vuuren H.J."/>
            <person name="Jones S.J."/>
            <person name="Pretorius I.S."/>
            <person name="Schmidt S.A."/>
            <person name="Borneman A.R."/>
        </authorList>
    </citation>
    <scope>NUCLEOTIDE SEQUENCE [LARGE SCALE GENOMIC DNA]</scope>
    <source>
        <strain evidence="9">cv. Chardonnay</strain>
        <tissue evidence="8">Leaf</tissue>
    </source>
</reference>
<evidence type="ECO:0000256" key="4">
    <source>
        <dbReference type="RuleBase" id="RU000487"/>
    </source>
</evidence>
<evidence type="ECO:0000256" key="1">
    <source>
        <dbReference type="ARBA" id="ARBA00022741"/>
    </source>
</evidence>
<dbReference type="EMBL" id="QGNW01001688">
    <property type="protein sequence ID" value="RVW33176.1"/>
    <property type="molecule type" value="Genomic_DNA"/>
</dbReference>
<dbReference type="GO" id="GO:0005524">
    <property type="term" value="F:ATP binding"/>
    <property type="evidence" value="ECO:0007669"/>
    <property type="project" value="UniProtKB-KW"/>
</dbReference>
<evidence type="ECO:0000256" key="5">
    <source>
        <dbReference type="SAM" id="MobiDB-lite"/>
    </source>
</evidence>
<dbReference type="Pfam" id="PF00271">
    <property type="entry name" value="Helicase_C"/>
    <property type="match status" value="1"/>
</dbReference>
<dbReference type="Pfam" id="PF00022">
    <property type="entry name" value="Actin"/>
    <property type="match status" value="1"/>
</dbReference>
<dbReference type="SUPFAM" id="SSF52540">
    <property type="entry name" value="P-loop containing nucleoside triphosphate hydrolases"/>
    <property type="match status" value="1"/>
</dbReference>
<comment type="similarity">
    <text evidence="4">Belongs to the actin family.</text>
</comment>
<dbReference type="SUPFAM" id="SSF53067">
    <property type="entry name" value="Actin-like ATPase domain"/>
    <property type="match status" value="1"/>
</dbReference>
<feature type="transmembrane region" description="Helical" evidence="6">
    <location>
        <begin position="109"/>
        <end position="131"/>
    </location>
</feature>
<dbReference type="InterPro" id="IPR001650">
    <property type="entry name" value="Helicase_C-like"/>
</dbReference>
<gene>
    <name evidence="8" type="primary">ARP3_8</name>
    <name evidence="8" type="ORF">CK203_081144</name>
</gene>
<dbReference type="CDD" id="cd18793">
    <property type="entry name" value="SF2_C_SNF"/>
    <property type="match status" value="1"/>
</dbReference>
<dbReference type="Proteomes" id="UP000288805">
    <property type="component" value="Unassembled WGS sequence"/>
</dbReference>
<evidence type="ECO:0000256" key="3">
    <source>
        <dbReference type="ARBA" id="ARBA00022840"/>
    </source>
</evidence>
<dbReference type="PANTHER" id="PTHR45626">
    <property type="entry name" value="TRANSCRIPTION TERMINATION FACTOR 2-RELATED"/>
    <property type="match status" value="1"/>
</dbReference>
<keyword evidence="6" id="KW-1133">Transmembrane helix</keyword>
<protein>
    <submittedName>
        <fullName evidence="8">Actin-related protein 3</fullName>
    </submittedName>
</protein>
<evidence type="ECO:0000313" key="8">
    <source>
        <dbReference type="EMBL" id="RVW33176.1"/>
    </source>
</evidence>
<sequence>MREGRAELREFWRGKKEKKRRKFLERRGSALRVRVLLREEESWSCRKRGGRREKREESSKFLQRKVYIVVRSCRDLWGNGYGVREKHFLLVVWRARTLKEYLQGIPLNAWLTLFTLPWVHYILFYFFLHFWGEGGALAIATDSGFPMDGMHIGATSAIVLTVQWVETMATERSECLLHLGLPMAIAVIMISRSIVKYRRQTGANGALGHTMKLLSFPSLVKLMGRDRIHLMFRHLNRWLQEDSLFSLLEHDLFGPPHFPSLQVRESNELKSYSRSHEKPKFTRPIFEDGEARKPSMHADVGPMSETRGAENADYVPHFPLMECIKRKFCMDPLNSPETWDANSQGQLGSLKKQIVGIVHQNQEFSIQNEDFPASPGFKDVPYSSRLQQQQQHASSIGSGGPPSIGPLLLPPQLPQSLFPLHMGSAAPRPAVIINYGTRYIKMGFSGNVEPCFIAPTVVAVNESFLNQNRSTTNPSYPIVHGQVYNWDVMERFWQQGIFNYLRCDQEDHYFLLAGSPLTAPESREYTGEIMFETFKCSWSLYCSAAGTRPCDRIHYIQVAVDDKDGAISGEIRSNGLKAYVHLYLAALNGDWKSAKAFLESNPQTDLHLQVIEVSGEADKQSFGRRIKLCYPVKIYQSLVLEGLNQFVPRLRVRAISDVFSEWKISSLDELSDAANTNSVPISVVVILHLLPLVHGLDVHLQYGHPWAMSVVYLDQFVTKDIIPINEKEVVLPLTQEFPNFYNKEDLALPSELEPFSEKASFMTTIDYVVYEKNAIAPCRECTLAAVFTELLQRISGLADTIRGAKEAQRSNSREFRLRRRSLKKSNVFFSLQNHPVCTTAAVTTASISHWLQLQSSRSFGPLPPALTPTLVLEQDHLAPHARLENRNWVESSKVAALLLELENLCSQQREKVIKQFSEESHILVLLMSLKAGGVGINLMAASHAFVLDPWWDPAVEEQAVMRIHHIRQTKKGNDQAVHCEGNNTEECTDCFKDAK</sequence>
<dbReference type="PANTHER" id="PTHR45626:SF45">
    <property type="entry name" value="DNA REPAIR PROTEIN RAD5A"/>
    <property type="match status" value="1"/>
</dbReference>
<proteinExistence type="inferred from homology"/>
<feature type="region of interest" description="Disordered" evidence="5">
    <location>
        <begin position="288"/>
        <end position="309"/>
    </location>
</feature>
<dbReference type="Gene3D" id="3.30.420.40">
    <property type="match status" value="1"/>
</dbReference>
<feature type="domain" description="Helicase C-terminal" evidence="7">
    <location>
        <begin position="905"/>
        <end position="966"/>
    </location>
</feature>
<name>A0A438DCI4_VITVI</name>
<organism evidence="8 9">
    <name type="scientific">Vitis vinifera</name>
    <name type="common">Grape</name>
    <dbReference type="NCBI Taxonomy" id="29760"/>
    <lineage>
        <taxon>Eukaryota</taxon>
        <taxon>Viridiplantae</taxon>
        <taxon>Streptophyta</taxon>
        <taxon>Embryophyta</taxon>
        <taxon>Tracheophyta</taxon>
        <taxon>Spermatophyta</taxon>
        <taxon>Magnoliopsida</taxon>
        <taxon>eudicotyledons</taxon>
        <taxon>Gunneridae</taxon>
        <taxon>Pentapetalae</taxon>
        <taxon>rosids</taxon>
        <taxon>Vitales</taxon>
        <taxon>Vitaceae</taxon>
        <taxon>Viteae</taxon>
        <taxon>Vitis</taxon>
    </lineage>
</organism>
<accession>A0A438DCI4</accession>
<keyword evidence="6" id="KW-0472">Membrane</keyword>
<dbReference type="InterPro" id="IPR050628">
    <property type="entry name" value="SNF2_RAD54_helicase_TF"/>
</dbReference>
<feature type="compositionally biased region" description="Polar residues" evidence="5">
    <location>
        <begin position="384"/>
        <end position="393"/>
    </location>
</feature>
<dbReference type="InterPro" id="IPR049730">
    <property type="entry name" value="SNF2/RAD54-like_C"/>
</dbReference>
<evidence type="ECO:0000313" key="9">
    <source>
        <dbReference type="Proteomes" id="UP000288805"/>
    </source>
</evidence>
<evidence type="ECO:0000259" key="7">
    <source>
        <dbReference type="Pfam" id="PF00271"/>
    </source>
</evidence>
<dbReference type="GO" id="GO:0016787">
    <property type="term" value="F:hydrolase activity"/>
    <property type="evidence" value="ECO:0007669"/>
    <property type="project" value="UniProtKB-KW"/>
</dbReference>
<dbReference type="Gene3D" id="3.40.50.300">
    <property type="entry name" value="P-loop containing nucleotide triphosphate hydrolases"/>
    <property type="match status" value="1"/>
</dbReference>
<dbReference type="InterPro" id="IPR027417">
    <property type="entry name" value="P-loop_NTPase"/>
</dbReference>
<dbReference type="InterPro" id="IPR043129">
    <property type="entry name" value="ATPase_NBD"/>
</dbReference>
<dbReference type="InterPro" id="IPR004000">
    <property type="entry name" value="Actin"/>
</dbReference>
<dbReference type="AlphaFoldDB" id="A0A438DCI4"/>